<dbReference type="PANTHER" id="PTHR45790">
    <property type="entry name" value="SIROHEME SYNTHASE-RELATED"/>
    <property type="match status" value="1"/>
</dbReference>
<proteinExistence type="inferred from homology"/>
<dbReference type="Proteomes" id="UP000654993">
    <property type="component" value="Unassembled WGS sequence"/>
</dbReference>
<dbReference type="FunFam" id="3.30.950.10:FF:000001">
    <property type="entry name" value="Siroheme synthase"/>
    <property type="match status" value="1"/>
</dbReference>
<dbReference type="PROSITE" id="PS00839">
    <property type="entry name" value="SUMT_1"/>
    <property type="match status" value="1"/>
</dbReference>
<evidence type="ECO:0000256" key="5">
    <source>
        <dbReference type="ARBA" id="ARBA00022679"/>
    </source>
</evidence>
<dbReference type="CDD" id="cd11642">
    <property type="entry name" value="SUMT"/>
    <property type="match status" value="1"/>
</dbReference>
<dbReference type="Pfam" id="PF00590">
    <property type="entry name" value="TP_methylase"/>
    <property type="match status" value="1"/>
</dbReference>
<evidence type="ECO:0000256" key="7">
    <source>
        <dbReference type="ARBA" id="ARBA00023244"/>
    </source>
</evidence>
<protein>
    <recommendedName>
        <fullName evidence="3">Uroporphyrinogen-III C-methyltransferase</fullName>
        <ecNumber evidence="2">2.1.1.107</ecNumber>
    </recommendedName>
    <alternativeName>
        <fullName evidence="8">Uroporphyrinogen III methylase</fullName>
    </alternativeName>
</protein>
<reference evidence="12" key="2">
    <citation type="journal article" date="2021" name="Data Brief">
        <title>Draft genome sequence data of the facultative, thermophilic, xylanolytic bacterium Paenibacillus sp. strain DA-C8.</title>
        <authorList>
            <person name="Chhe C."/>
            <person name="Uke A."/>
            <person name="Baramee S."/>
            <person name="Ungkulpasvich U."/>
            <person name="Tachaapaikoon C."/>
            <person name="Pason P."/>
            <person name="Waeonukul R."/>
            <person name="Ratanakhanokchai K."/>
            <person name="Kosugi A."/>
        </authorList>
    </citation>
    <scope>NUCLEOTIDE SEQUENCE</scope>
    <source>
        <strain evidence="12">DA-C8</strain>
    </source>
</reference>
<dbReference type="InterPro" id="IPR035996">
    <property type="entry name" value="4pyrrol_Methylase_sf"/>
</dbReference>
<dbReference type="EMBL" id="BMAQ01000033">
    <property type="protein sequence ID" value="GFR39087.1"/>
    <property type="molecule type" value="Genomic_DNA"/>
</dbReference>
<dbReference type="InterPro" id="IPR000878">
    <property type="entry name" value="4pyrrol_Mease"/>
</dbReference>
<keyword evidence="6" id="KW-0949">S-adenosyl-L-methionine</keyword>
<dbReference type="PANTHER" id="PTHR45790:SF3">
    <property type="entry name" value="S-ADENOSYL-L-METHIONINE-DEPENDENT UROPORPHYRINOGEN III METHYLTRANSFERASE, CHLOROPLASTIC"/>
    <property type="match status" value="1"/>
</dbReference>
<evidence type="ECO:0000259" key="10">
    <source>
        <dbReference type="Pfam" id="PF00590"/>
    </source>
</evidence>
<dbReference type="CDD" id="cd06578">
    <property type="entry name" value="HemD"/>
    <property type="match status" value="1"/>
</dbReference>
<organism evidence="12 13">
    <name type="scientific">Insulibacter thermoxylanivorax</name>
    <dbReference type="NCBI Taxonomy" id="2749268"/>
    <lineage>
        <taxon>Bacteria</taxon>
        <taxon>Bacillati</taxon>
        <taxon>Bacillota</taxon>
        <taxon>Bacilli</taxon>
        <taxon>Bacillales</taxon>
        <taxon>Paenibacillaceae</taxon>
        <taxon>Insulibacter</taxon>
    </lineage>
</organism>
<comment type="similarity">
    <text evidence="1 9">Belongs to the precorrin methyltransferase family.</text>
</comment>
<reference evidence="12" key="1">
    <citation type="submission" date="2020-08" db="EMBL/GenBank/DDBJ databases">
        <authorList>
            <person name="Uke A."/>
            <person name="Chhe C."/>
            <person name="Baramee S."/>
            <person name="Kosugi A."/>
        </authorList>
    </citation>
    <scope>NUCLEOTIDE SEQUENCE</scope>
    <source>
        <strain evidence="12">DA-C8</strain>
    </source>
</reference>
<name>A0A916QIJ4_9BACL</name>
<dbReference type="GO" id="GO:0019354">
    <property type="term" value="P:siroheme biosynthetic process"/>
    <property type="evidence" value="ECO:0007669"/>
    <property type="project" value="InterPro"/>
</dbReference>
<dbReference type="InterPro" id="IPR014777">
    <property type="entry name" value="4pyrrole_Mease_sub1"/>
</dbReference>
<evidence type="ECO:0000256" key="6">
    <source>
        <dbReference type="ARBA" id="ARBA00022691"/>
    </source>
</evidence>
<evidence type="ECO:0000313" key="12">
    <source>
        <dbReference type="EMBL" id="GFR39087.1"/>
    </source>
</evidence>
<dbReference type="Gene3D" id="3.40.1010.10">
    <property type="entry name" value="Cobalt-precorrin-4 Transmethylase, Domain 1"/>
    <property type="match status" value="1"/>
</dbReference>
<dbReference type="InterPro" id="IPR003043">
    <property type="entry name" value="Uropor_MeTrfase_CS"/>
</dbReference>
<feature type="domain" description="Tetrapyrrole biosynthesis uroporphyrinogen III synthase" evidence="11">
    <location>
        <begin position="268"/>
        <end position="503"/>
    </location>
</feature>
<evidence type="ECO:0000313" key="13">
    <source>
        <dbReference type="Proteomes" id="UP000654993"/>
    </source>
</evidence>
<evidence type="ECO:0000256" key="3">
    <source>
        <dbReference type="ARBA" id="ARBA00018323"/>
    </source>
</evidence>
<dbReference type="AlphaFoldDB" id="A0A916QIJ4"/>
<comment type="caution">
    <text evidence="12">The sequence shown here is derived from an EMBL/GenBank/DDBJ whole genome shotgun (WGS) entry which is preliminary data.</text>
</comment>
<dbReference type="InterPro" id="IPR036108">
    <property type="entry name" value="4pyrrol_syn_uPrphyn_synt_sf"/>
</dbReference>
<dbReference type="EC" id="2.1.1.107" evidence="2"/>
<dbReference type="PROSITE" id="PS00840">
    <property type="entry name" value="SUMT_2"/>
    <property type="match status" value="1"/>
</dbReference>
<dbReference type="Pfam" id="PF02602">
    <property type="entry name" value="HEM4"/>
    <property type="match status" value="1"/>
</dbReference>
<dbReference type="GO" id="GO:0004851">
    <property type="term" value="F:uroporphyrin-III C-methyltransferase activity"/>
    <property type="evidence" value="ECO:0007669"/>
    <property type="project" value="UniProtKB-EC"/>
</dbReference>
<dbReference type="InterPro" id="IPR006366">
    <property type="entry name" value="CobA/CysG_C"/>
</dbReference>
<dbReference type="Gene3D" id="3.30.950.10">
    <property type="entry name" value="Methyltransferase, Cobalt-precorrin-4 Transmethylase, Domain 2"/>
    <property type="match status" value="1"/>
</dbReference>
<evidence type="ECO:0000256" key="2">
    <source>
        <dbReference type="ARBA" id="ARBA00012162"/>
    </source>
</evidence>
<evidence type="ECO:0000256" key="8">
    <source>
        <dbReference type="ARBA" id="ARBA00079776"/>
    </source>
</evidence>
<keyword evidence="13" id="KW-1185">Reference proteome</keyword>
<dbReference type="FunFam" id="3.40.1010.10:FF:000001">
    <property type="entry name" value="Siroheme synthase"/>
    <property type="match status" value="1"/>
</dbReference>
<accession>A0A916QIJ4</accession>
<feature type="domain" description="Tetrapyrrole methylase" evidence="10">
    <location>
        <begin position="6"/>
        <end position="218"/>
    </location>
</feature>
<keyword evidence="4 9" id="KW-0489">Methyltransferase</keyword>
<evidence type="ECO:0000259" key="11">
    <source>
        <dbReference type="Pfam" id="PF02602"/>
    </source>
</evidence>
<dbReference type="NCBIfam" id="TIGR01469">
    <property type="entry name" value="cobA_cysG_Cterm"/>
    <property type="match status" value="1"/>
</dbReference>
<dbReference type="SUPFAM" id="SSF69618">
    <property type="entry name" value="HemD-like"/>
    <property type="match status" value="1"/>
</dbReference>
<dbReference type="SUPFAM" id="SSF53790">
    <property type="entry name" value="Tetrapyrrole methylase"/>
    <property type="match status" value="1"/>
</dbReference>
<evidence type="ECO:0000256" key="9">
    <source>
        <dbReference type="RuleBase" id="RU003960"/>
    </source>
</evidence>
<evidence type="ECO:0000256" key="1">
    <source>
        <dbReference type="ARBA" id="ARBA00005879"/>
    </source>
</evidence>
<dbReference type="InterPro" id="IPR014776">
    <property type="entry name" value="4pyrrole_Mease_sub2"/>
</dbReference>
<dbReference type="GO" id="GO:0032259">
    <property type="term" value="P:methylation"/>
    <property type="evidence" value="ECO:0007669"/>
    <property type="project" value="UniProtKB-KW"/>
</dbReference>
<keyword evidence="7" id="KW-0627">Porphyrin biosynthesis</keyword>
<keyword evidence="5 9" id="KW-0808">Transferase</keyword>
<gene>
    <name evidence="12" type="ORF">PRECH8_23830</name>
</gene>
<dbReference type="InterPro" id="IPR050161">
    <property type="entry name" value="Siro_Cobalamin_biosynth"/>
</dbReference>
<dbReference type="NCBIfam" id="NF004790">
    <property type="entry name" value="PRK06136.1"/>
    <property type="match status" value="1"/>
</dbReference>
<dbReference type="InterPro" id="IPR003754">
    <property type="entry name" value="4pyrrol_synth_uPrphyn_synth"/>
</dbReference>
<dbReference type="Gene3D" id="3.40.50.10090">
    <property type="match status" value="2"/>
</dbReference>
<evidence type="ECO:0000256" key="4">
    <source>
        <dbReference type="ARBA" id="ARBA00022603"/>
    </source>
</evidence>
<sequence>MRVRGKVYLVGAGPGDPQLITLKALEVLRQADVVIYDRLVSPNLLLQVKESAERIYAGKKKNKHTLKQEEINQLLVDHALQGKVVVRLKGGDPMVFGRGGEEAEVLAEHGIDYEIVPGISSIYAVPAYAGIPVTHRDYASSFYVVTGHESPEKLKSAIHWEFLAHAADTLIFLMGVSRLDVICEQLMRHGRSPDTPVALIRWGTRAEQRTLIGTLGDIVQRAREAKFLPPAIIVVGDVVRLRDKLLWAEKRPLFGKRILVTRSRTQASELAKRIEELGGEAVTFPVLQFAPIRDEARLQVLDEAIASLAAYDWLVFTSVNGVEYFFRRVREKRQDIRQIRGRIAAVGPRTAEALLGYGLVAEELPDLYQAEGLAELLLQKLQPGERVLIPRSSIARDYLPETLRAAGYEADAVDVYDNLPMASHTDWIVDMLRMGDLHVITFASSSSVHYFIEALRQHGVKDPSELANRCQIACIGPLTEAAAKEHGLHVSVTAREATIESLVVALCEWQEDRLE</sequence>
<dbReference type="GO" id="GO:0004852">
    <property type="term" value="F:uroporphyrinogen-III synthase activity"/>
    <property type="evidence" value="ECO:0007669"/>
    <property type="project" value="InterPro"/>
</dbReference>